<reference evidence="2 3" key="1">
    <citation type="submission" date="2017-11" db="EMBL/GenBank/DDBJ databases">
        <title>The genome sequence of Pantoea rodasii DSM 26611.</title>
        <authorList>
            <person name="Gao J."/>
            <person name="Mao X."/>
            <person name="Sun J."/>
        </authorList>
    </citation>
    <scope>NUCLEOTIDE SEQUENCE [LARGE SCALE GENOMIC DNA]</scope>
    <source>
        <strain evidence="2 3">DSM 26611</strain>
    </source>
</reference>
<dbReference type="Pfam" id="PF10748">
    <property type="entry name" value="HofP"/>
    <property type="match status" value="1"/>
</dbReference>
<dbReference type="InterPro" id="IPR019684">
    <property type="entry name" value="HofP"/>
</dbReference>
<sequence length="126" mass="14008">MRSRAWLLLLYSGIALARDPFQPLSEVRCHSQVAKPDGWRLQGIIGTSTHSVAWLVSPHGKSHRLTAQETLPQTDWHIAELTSNRLLLRAAQSCSPQQITWLIKGGYYEMDGPNVVSQSESVSTGK</sequence>
<proteinExistence type="predicted"/>
<gene>
    <name evidence="2" type="ORF">PRCB_11395</name>
</gene>
<dbReference type="EMBL" id="PIQI01000017">
    <property type="protein sequence ID" value="PJZ05290.1"/>
    <property type="molecule type" value="Genomic_DNA"/>
</dbReference>
<feature type="chain" id="PRO_5014683482" evidence="1">
    <location>
        <begin position="18"/>
        <end position="126"/>
    </location>
</feature>
<dbReference type="OrthoDB" id="6540712at2"/>
<organism evidence="2 3">
    <name type="scientific">Pantoea rodasii</name>
    <dbReference type="NCBI Taxonomy" id="1076549"/>
    <lineage>
        <taxon>Bacteria</taxon>
        <taxon>Pseudomonadati</taxon>
        <taxon>Pseudomonadota</taxon>
        <taxon>Gammaproteobacteria</taxon>
        <taxon>Enterobacterales</taxon>
        <taxon>Erwiniaceae</taxon>
        <taxon>Pantoea</taxon>
    </lineage>
</organism>
<feature type="signal peptide" evidence="1">
    <location>
        <begin position="1"/>
        <end position="17"/>
    </location>
</feature>
<dbReference type="AlphaFoldDB" id="A0A2M9WCL7"/>
<evidence type="ECO:0000313" key="3">
    <source>
        <dbReference type="Proteomes" id="UP000232062"/>
    </source>
</evidence>
<keyword evidence="3" id="KW-1185">Reference proteome</keyword>
<comment type="caution">
    <text evidence="2">The sequence shown here is derived from an EMBL/GenBank/DDBJ whole genome shotgun (WGS) entry which is preliminary data.</text>
</comment>
<protein>
    <submittedName>
        <fullName evidence="2">DUF2531 domain-containing protein</fullName>
    </submittedName>
</protein>
<dbReference type="Proteomes" id="UP000232062">
    <property type="component" value="Unassembled WGS sequence"/>
</dbReference>
<evidence type="ECO:0000256" key="1">
    <source>
        <dbReference type="SAM" id="SignalP"/>
    </source>
</evidence>
<name>A0A2M9WCL7_9GAMM</name>
<keyword evidence="1" id="KW-0732">Signal</keyword>
<evidence type="ECO:0000313" key="2">
    <source>
        <dbReference type="EMBL" id="PJZ05290.1"/>
    </source>
</evidence>
<accession>A0A2M9WCL7</accession>